<dbReference type="VEuPathDB" id="FungiDB:RhiirA1_481624"/>
<reference evidence="1 2" key="1">
    <citation type="submission" date="2017-10" db="EMBL/GenBank/DDBJ databases">
        <title>Extensive intraspecific genome diversity in a model arbuscular mycorrhizal fungus.</title>
        <authorList>
            <person name="Chen E.C.H."/>
            <person name="Morin E."/>
            <person name="Baudet D."/>
            <person name="Noel J."/>
            <person name="Ndikumana S."/>
            <person name="Charron P."/>
            <person name="St-Onge C."/>
            <person name="Giorgi J."/>
            <person name="Grigoriev I.V."/>
            <person name="Roux C."/>
            <person name="Martin F.M."/>
            <person name="Corradi N."/>
        </authorList>
    </citation>
    <scope>NUCLEOTIDE SEQUENCE [LARGE SCALE GENOMIC DNA]</scope>
    <source>
        <strain evidence="1 2">A1</strain>
    </source>
</reference>
<name>A0A2N0QMU7_9GLOM</name>
<dbReference type="Proteomes" id="UP000232688">
    <property type="component" value="Unassembled WGS sequence"/>
</dbReference>
<evidence type="ECO:0000313" key="2">
    <source>
        <dbReference type="Proteomes" id="UP000232688"/>
    </source>
</evidence>
<sequence>MNFLSADERKNLIMLVSFMTGGNIMDQNTLLRKMLQFLEDEMELQTEYALAVAEASNNYDSNDYFLQVKEYQYYKGRVKAIRDSIELIEEISNEYRMKAVVSG</sequence>
<dbReference type="AlphaFoldDB" id="A0A2N0QMU7"/>
<protein>
    <submittedName>
        <fullName evidence="1">Uncharacterized protein</fullName>
    </submittedName>
</protein>
<organism evidence="1 2">
    <name type="scientific">Rhizophagus irregularis</name>
    <dbReference type="NCBI Taxonomy" id="588596"/>
    <lineage>
        <taxon>Eukaryota</taxon>
        <taxon>Fungi</taxon>
        <taxon>Fungi incertae sedis</taxon>
        <taxon>Mucoromycota</taxon>
        <taxon>Glomeromycotina</taxon>
        <taxon>Glomeromycetes</taxon>
        <taxon>Glomerales</taxon>
        <taxon>Glomeraceae</taxon>
        <taxon>Rhizophagus</taxon>
    </lineage>
</organism>
<dbReference type="EMBL" id="LLXH01005866">
    <property type="protein sequence ID" value="PKC52378.1"/>
    <property type="molecule type" value="Genomic_DNA"/>
</dbReference>
<evidence type="ECO:0000313" key="1">
    <source>
        <dbReference type="EMBL" id="PKC52378.1"/>
    </source>
</evidence>
<proteinExistence type="predicted"/>
<gene>
    <name evidence="1" type="ORF">RhiirA1_481624</name>
</gene>
<accession>A0A2N0QMU7</accession>
<comment type="caution">
    <text evidence="1">The sequence shown here is derived from an EMBL/GenBank/DDBJ whole genome shotgun (WGS) entry which is preliminary data.</text>
</comment>
<reference evidence="1 2" key="2">
    <citation type="submission" date="2017-10" db="EMBL/GenBank/DDBJ databases">
        <title>Genome analyses suggest a sexual origin of heterokaryosis in a supposedly ancient asexual fungus.</title>
        <authorList>
            <person name="Corradi N."/>
            <person name="Sedzielewska K."/>
            <person name="Noel J."/>
            <person name="Charron P."/>
            <person name="Farinelli L."/>
            <person name="Marton T."/>
            <person name="Kruger M."/>
            <person name="Pelin A."/>
            <person name="Brachmann A."/>
            <person name="Corradi N."/>
        </authorList>
    </citation>
    <scope>NUCLEOTIDE SEQUENCE [LARGE SCALE GENOMIC DNA]</scope>
    <source>
        <strain evidence="1 2">A1</strain>
    </source>
</reference>